<evidence type="ECO:0000256" key="5">
    <source>
        <dbReference type="ARBA" id="ARBA00023254"/>
    </source>
</evidence>
<dbReference type="GO" id="GO:0120231">
    <property type="term" value="C:DNA recombinase auxiliary factor complex"/>
    <property type="evidence" value="ECO:0007669"/>
    <property type="project" value="TreeGrafter"/>
</dbReference>
<keyword evidence="4" id="KW-0539">Nucleus</keyword>
<dbReference type="Proteomes" id="UP000193411">
    <property type="component" value="Unassembled WGS sequence"/>
</dbReference>
<organism evidence="8 9">
    <name type="scientific">Catenaria anguillulae PL171</name>
    <dbReference type="NCBI Taxonomy" id="765915"/>
    <lineage>
        <taxon>Eukaryota</taxon>
        <taxon>Fungi</taxon>
        <taxon>Fungi incertae sedis</taxon>
        <taxon>Blastocladiomycota</taxon>
        <taxon>Blastocladiomycetes</taxon>
        <taxon>Blastocladiales</taxon>
        <taxon>Catenariaceae</taxon>
        <taxon>Catenaria</taxon>
    </lineage>
</organism>
<evidence type="ECO:0000256" key="6">
    <source>
        <dbReference type="SAM" id="MobiDB-lite"/>
    </source>
</evidence>
<name>A0A1Y2HJF8_9FUNG</name>
<comment type="subcellular location">
    <subcellularLocation>
        <location evidence="1">Nucleus</location>
    </subcellularLocation>
</comment>
<dbReference type="OrthoDB" id="272266at2759"/>
<comment type="similarity">
    <text evidence="2">Belongs to the HOP2 family.</text>
</comment>
<dbReference type="GO" id="GO:0007129">
    <property type="term" value="P:homologous chromosome pairing at meiosis"/>
    <property type="evidence" value="ECO:0007669"/>
    <property type="project" value="TreeGrafter"/>
</dbReference>
<keyword evidence="9" id="KW-1185">Reference proteome</keyword>
<dbReference type="Pfam" id="PF07106">
    <property type="entry name" value="WHD_TBPIP"/>
    <property type="match status" value="1"/>
</dbReference>
<accession>A0A1Y2HJF8</accession>
<evidence type="ECO:0000259" key="7">
    <source>
        <dbReference type="Pfam" id="PF07106"/>
    </source>
</evidence>
<protein>
    <submittedName>
        <fullName evidence="8">Tat binding protein 1-interacting protein-domain-containing protein</fullName>
    </submittedName>
</protein>
<sequence length="263" mass="28765">MPPKKPSSFKSDDPESTVLDFLERSGRPFGSTDVFNCLQGAVSKTAVAKALTSLAERDEITAKAFGKSTIYFPKQRDEDCPPPDQMIELDIQLANLKSSVPELQSQVATLTRQLQQVTSTPPTADLLAQVTELREQHARLCARLDVLRPAADGQERVGPPPVTPEAKLEAERERFKYRGTWVQRKRWFKEMWGAVTENLEAIKPADLAEELDIVTDEAAGQLLDDIPNAPVAPAASVSSRGKAAGKRPSDSGDKASSGKKRKV</sequence>
<keyword evidence="3" id="KW-0233">DNA recombination</keyword>
<dbReference type="STRING" id="765915.A0A1Y2HJF8"/>
<evidence type="ECO:0000256" key="3">
    <source>
        <dbReference type="ARBA" id="ARBA00023172"/>
    </source>
</evidence>
<evidence type="ECO:0000313" key="8">
    <source>
        <dbReference type="EMBL" id="ORZ34706.1"/>
    </source>
</evidence>
<dbReference type="PANTHER" id="PTHR15938:SF0">
    <property type="entry name" value="HOMOLOGOUS-PAIRING PROTEIN 2 HOMOLOG"/>
    <property type="match status" value="1"/>
</dbReference>
<dbReference type="GO" id="GO:0010774">
    <property type="term" value="P:meiotic strand invasion involved in reciprocal meiotic recombination"/>
    <property type="evidence" value="ECO:0007669"/>
    <property type="project" value="TreeGrafter"/>
</dbReference>
<reference evidence="8 9" key="1">
    <citation type="submission" date="2016-07" db="EMBL/GenBank/DDBJ databases">
        <title>Pervasive Adenine N6-methylation of Active Genes in Fungi.</title>
        <authorList>
            <consortium name="DOE Joint Genome Institute"/>
            <person name="Mondo S.J."/>
            <person name="Dannebaum R.O."/>
            <person name="Kuo R.C."/>
            <person name="Labutti K."/>
            <person name="Haridas S."/>
            <person name="Kuo A."/>
            <person name="Salamov A."/>
            <person name="Ahrendt S.R."/>
            <person name="Lipzen A."/>
            <person name="Sullivan W."/>
            <person name="Andreopoulos W.B."/>
            <person name="Clum A."/>
            <person name="Lindquist E."/>
            <person name="Daum C."/>
            <person name="Ramamoorthy G.K."/>
            <person name="Gryganskyi A."/>
            <person name="Culley D."/>
            <person name="Magnuson J.K."/>
            <person name="James T.Y."/>
            <person name="O'Malley M.A."/>
            <person name="Stajich J.E."/>
            <person name="Spatafora J.W."/>
            <person name="Visel A."/>
            <person name="Grigoriev I.V."/>
        </authorList>
    </citation>
    <scope>NUCLEOTIDE SEQUENCE [LARGE SCALE GENOMIC DNA]</scope>
    <source>
        <strain evidence="8 9">PL171</strain>
    </source>
</reference>
<keyword evidence="5" id="KW-0469">Meiosis</keyword>
<dbReference type="AlphaFoldDB" id="A0A1Y2HJF8"/>
<evidence type="ECO:0000256" key="2">
    <source>
        <dbReference type="ARBA" id="ARBA00007922"/>
    </source>
</evidence>
<feature type="region of interest" description="Disordered" evidence="6">
    <location>
        <begin position="224"/>
        <end position="263"/>
    </location>
</feature>
<comment type="caution">
    <text evidence="8">The sequence shown here is derived from an EMBL/GenBank/DDBJ whole genome shotgun (WGS) entry which is preliminary data.</text>
</comment>
<evidence type="ECO:0000256" key="4">
    <source>
        <dbReference type="ARBA" id="ARBA00023242"/>
    </source>
</evidence>
<dbReference type="GO" id="GO:0120230">
    <property type="term" value="F:recombinase activator activity"/>
    <property type="evidence" value="ECO:0007669"/>
    <property type="project" value="TreeGrafter"/>
</dbReference>
<evidence type="ECO:0000313" key="9">
    <source>
        <dbReference type="Proteomes" id="UP000193411"/>
    </source>
</evidence>
<evidence type="ECO:0000256" key="1">
    <source>
        <dbReference type="ARBA" id="ARBA00004123"/>
    </source>
</evidence>
<dbReference type="PANTHER" id="PTHR15938">
    <property type="entry name" value="TBP-1 INTERACTING PROTEIN"/>
    <property type="match status" value="1"/>
</dbReference>
<dbReference type="InterPro" id="IPR036388">
    <property type="entry name" value="WH-like_DNA-bd_sf"/>
</dbReference>
<dbReference type="GO" id="GO:0000709">
    <property type="term" value="P:meiotic joint molecule formation"/>
    <property type="evidence" value="ECO:0007669"/>
    <property type="project" value="TreeGrafter"/>
</dbReference>
<dbReference type="InterPro" id="IPR010776">
    <property type="entry name" value="Hop2_WH_dom"/>
</dbReference>
<feature type="domain" description="Homologous-pairing protein 2 winged helix" evidence="7">
    <location>
        <begin position="15"/>
        <end position="72"/>
    </location>
</feature>
<gene>
    <name evidence="8" type="ORF">BCR44DRAFT_33530</name>
</gene>
<dbReference type="EMBL" id="MCFL01000026">
    <property type="protein sequence ID" value="ORZ34706.1"/>
    <property type="molecule type" value="Genomic_DNA"/>
</dbReference>
<feature type="compositionally biased region" description="Low complexity" evidence="6">
    <location>
        <begin position="229"/>
        <end position="239"/>
    </location>
</feature>
<dbReference type="GO" id="GO:0003690">
    <property type="term" value="F:double-stranded DNA binding"/>
    <property type="evidence" value="ECO:0007669"/>
    <property type="project" value="TreeGrafter"/>
</dbReference>
<dbReference type="Gene3D" id="1.10.10.10">
    <property type="entry name" value="Winged helix-like DNA-binding domain superfamily/Winged helix DNA-binding domain"/>
    <property type="match status" value="1"/>
</dbReference>
<dbReference type="GO" id="GO:0000794">
    <property type="term" value="C:condensed nuclear chromosome"/>
    <property type="evidence" value="ECO:0007669"/>
    <property type="project" value="TreeGrafter"/>
</dbReference>
<proteinExistence type="inferred from homology"/>